<reference evidence="1 2" key="1">
    <citation type="submission" date="2016-10" db="EMBL/GenBank/DDBJ databases">
        <authorList>
            <person name="de Groot N.N."/>
        </authorList>
    </citation>
    <scope>NUCLEOTIDE SEQUENCE [LARGE SCALE GENOMIC DNA]</scope>
    <source>
        <strain evidence="1 2">DSM 18684</strain>
    </source>
</reference>
<dbReference type="RefSeq" id="WP_090992375.1">
    <property type="nucleotide sequence ID" value="NZ_FOPP01000002.1"/>
</dbReference>
<dbReference type="AlphaFoldDB" id="A0A1I2USX2"/>
<keyword evidence="2" id="KW-1185">Reference proteome</keyword>
<gene>
    <name evidence="1" type="ORF">SAMN04489864_102333</name>
</gene>
<name>A0A1I2USX2_9SPHI</name>
<organism evidence="1 2">
    <name type="scientific">Pedobacter insulae</name>
    <dbReference type="NCBI Taxonomy" id="414048"/>
    <lineage>
        <taxon>Bacteria</taxon>
        <taxon>Pseudomonadati</taxon>
        <taxon>Bacteroidota</taxon>
        <taxon>Sphingobacteriia</taxon>
        <taxon>Sphingobacteriales</taxon>
        <taxon>Sphingobacteriaceae</taxon>
        <taxon>Pedobacter</taxon>
    </lineage>
</organism>
<dbReference type="EMBL" id="FOPP01000002">
    <property type="protein sequence ID" value="SFG80254.1"/>
    <property type="molecule type" value="Genomic_DNA"/>
</dbReference>
<proteinExistence type="predicted"/>
<evidence type="ECO:0000313" key="2">
    <source>
        <dbReference type="Proteomes" id="UP000199666"/>
    </source>
</evidence>
<dbReference type="STRING" id="414048.SAMN04489864_102333"/>
<accession>A0A1I2USX2</accession>
<dbReference type="Proteomes" id="UP000199666">
    <property type="component" value="Unassembled WGS sequence"/>
</dbReference>
<evidence type="ECO:0000313" key="1">
    <source>
        <dbReference type="EMBL" id="SFG80254.1"/>
    </source>
</evidence>
<sequence>MGFIRGVVFGIAAYAVVQHLTKKDVLTGRSLLDELMDRTPAYIDNVKDYVVQIKEEFSEPMNTV</sequence>
<dbReference type="OrthoDB" id="798795at2"/>
<protein>
    <submittedName>
        <fullName evidence="1">Uncharacterized protein</fullName>
    </submittedName>
</protein>